<keyword evidence="10" id="KW-0573">Peptidoglycan synthesis</keyword>
<name>E3H8W8_ILYPC</name>
<gene>
    <name evidence="17" type="ordered locus">Ilyop_1751</name>
</gene>
<dbReference type="InterPro" id="IPR018044">
    <property type="entry name" value="Peptidase_S11"/>
</dbReference>
<dbReference type="KEGG" id="ipo:Ilyop_1751"/>
<dbReference type="PANTHER" id="PTHR21581:SF6">
    <property type="entry name" value="TRAFFICKING PROTEIN PARTICLE COMPLEX SUBUNIT 12"/>
    <property type="match status" value="1"/>
</dbReference>
<dbReference type="GO" id="GO:0006508">
    <property type="term" value="P:proteolysis"/>
    <property type="evidence" value="ECO:0007669"/>
    <property type="project" value="UniProtKB-KW"/>
</dbReference>
<dbReference type="Pfam" id="PF07943">
    <property type="entry name" value="PBP5_C"/>
    <property type="match status" value="1"/>
</dbReference>
<comment type="similarity">
    <text evidence="3 15">Belongs to the peptidase S11 family.</text>
</comment>
<sequence>MRRKIGIFLSVILFLTTFSNEDYTSLLVGDKDENIYYSENLHEKHPLASVTKMMTVMVVYDHIRNKDISLEDRVEISPEARSVGGSMIWIAQGSKLTVRDLLKATAIYSANNAAYALAEYIGKGDVDFFVQLMNQKAEDLGLGDEVEFYTPMGLPPSMTGKPMDRGTALGIYKLSLEALKYPEYITIASLKEDFIQDGTQRIVNRNKLLSKENGVFGIKTGHHSKAGYNISIAAKRDEVTTITIVFGSPKEEIRDKTVADSLDKFYDEYHLEKLIDTSKPMIEIEVVHGKKDVVQGYPDEEFEQLISKNWGVETRKTYIKSIEAPVEKGRILGSYQLIVNGKQVKEGKIYAAESVGKEKFMDKFKKIF</sequence>
<feature type="domain" description="Peptidase S11 D-Ala-D-Ala carboxypeptidase A C-terminal" evidence="16">
    <location>
        <begin position="269"/>
        <end position="357"/>
    </location>
</feature>
<keyword evidence="11" id="KW-0961">Cell wall biogenesis/degradation</keyword>
<dbReference type="EMBL" id="CP002281">
    <property type="protein sequence ID" value="ADO83522.1"/>
    <property type="molecule type" value="Genomic_DNA"/>
</dbReference>
<dbReference type="InterPro" id="IPR037167">
    <property type="entry name" value="Peptidase_S11_C_sf"/>
</dbReference>
<dbReference type="PANTHER" id="PTHR21581">
    <property type="entry name" value="D-ALANYL-D-ALANINE CARBOXYPEPTIDASE"/>
    <property type="match status" value="1"/>
</dbReference>
<evidence type="ECO:0000313" key="17">
    <source>
        <dbReference type="EMBL" id="ADO83522.1"/>
    </source>
</evidence>
<evidence type="ECO:0000256" key="2">
    <source>
        <dbReference type="ARBA" id="ARBA00004752"/>
    </source>
</evidence>
<dbReference type="Gene3D" id="2.60.410.10">
    <property type="entry name" value="D-Ala-D-Ala carboxypeptidase, C-terminal domain"/>
    <property type="match status" value="1"/>
</dbReference>
<keyword evidence="8" id="KW-0378">Hydrolase</keyword>
<evidence type="ECO:0000259" key="16">
    <source>
        <dbReference type="SMART" id="SM00936"/>
    </source>
</evidence>
<dbReference type="OrthoDB" id="9791132at2"/>
<organism evidence="17 18">
    <name type="scientific">Ilyobacter polytropus (strain ATCC 51220 / DSM 2926 / LMG 16218 / CuHBu1)</name>
    <dbReference type="NCBI Taxonomy" id="572544"/>
    <lineage>
        <taxon>Bacteria</taxon>
        <taxon>Fusobacteriati</taxon>
        <taxon>Fusobacteriota</taxon>
        <taxon>Fusobacteriia</taxon>
        <taxon>Fusobacteriales</taxon>
        <taxon>Fusobacteriaceae</taxon>
        <taxon>Ilyobacter</taxon>
    </lineage>
</organism>
<feature type="active site" evidence="13">
    <location>
        <position position="109"/>
    </location>
</feature>
<dbReference type="GO" id="GO:0009252">
    <property type="term" value="P:peptidoglycan biosynthetic process"/>
    <property type="evidence" value="ECO:0007669"/>
    <property type="project" value="UniProtKB-UniPathway"/>
</dbReference>
<evidence type="ECO:0000256" key="13">
    <source>
        <dbReference type="PIRSR" id="PIRSR618044-1"/>
    </source>
</evidence>
<evidence type="ECO:0000256" key="1">
    <source>
        <dbReference type="ARBA" id="ARBA00003217"/>
    </source>
</evidence>
<protein>
    <recommendedName>
        <fullName evidence="4">serine-type D-Ala-D-Ala carboxypeptidase</fullName>
        <ecNumber evidence="4">3.4.16.4</ecNumber>
    </recommendedName>
</protein>
<keyword evidence="18" id="KW-1185">Reference proteome</keyword>
<reference evidence="17 18" key="1">
    <citation type="journal article" date="2010" name="Stand. Genomic Sci.">
        <title>Complete genome sequence of Ilyobacter polytropus type strain (CuHbu1).</title>
        <authorList>
            <person name="Sikorski J."/>
            <person name="Chertkov O."/>
            <person name="Lapidus A."/>
            <person name="Nolan M."/>
            <person name="Lucas S."/>
            <person name="Del Rio T.G."/>
            <person name="Tice H."/>
            <person name="Cheng J.F."/>
            <person name="Tapia R."/>
            <person name="Han C."/>
            <person name="Goodwin L."/>
            <person name="Pitluck S."/>
            <person name="Liolios K."/>
            <person name="Ivanova N."/>
            <person name="Mavromatis K."/>
            <person name="Mikhailova N."/>
            <person name="Pati A."/>
            <person name="Chen A."/>
            <person name="Palaniappan K."/>
            <person name="Land M."/>
            <person name="Hauser L."/>
            <person name="Chang Y.J."/>
            <person name="Jeffries C.D."/>
            <person name="Brambilla E."/>
            <person name="Yasawong M."/>
            <person name="Rohde M."/>
            <person name="Pukall R."/>
            <person name="Spring S."/>
            <person name="Goker M."/>
            <person name="Woyke T."/>
            <person name="Bristow J."/>
            <person name="Eisen J.A."/>
            <person name="Markowitz V."/>
            <person name="Hugenholtz P."/>
            <person name="Kyrpides N.C."/>
            <person name="Klenk H.P."/>
        </authorList>
    </citation>
    <scope>NUCLEOTIDE SEQUENCE [LARGE SCALE GENOMIC DNA]</scope>
    <source>
        <strain evidence="18">ATCC 51220 / DSM 2926 / LMG 16218 / CuHBu1</strain>
    </source>
</reference>
<dbReference type="AlphaFoldDB" id="E3H8W8"/>
<evidence type="ECO:0000256" key="15">
    <source>
        <dbReference type="RuleBase" id="RU004016"/>
    </source>
</evidence>
<proteinExistence type="inferred from homology"/>
<dbReference type="RefSeq" id="WP_013388185.1">
    <property type="nucleotide sequence ID" value="NC_014632.1"/>
</dbReference>
<dbReference type="SUPFAM" id="SSF56601">
    <property type="entry name" value="beta-lactamase/transpeptidase-like"/>
    <property type="match status" value="1"/>
</dbReference>
<keyword evidence="9" id="KW-0133">Cell shape</keyword>
<feature type="binding site" evidence="14">
    <location>
        <position position="219"/>
    </location>
    <ligand>
        <name>substrate</name>
    </ligand>
</feature>
<comment type="pathway">
    <text evidence="2">Cell wall biogenesis; peptidoglycan biosynthesis.</text>
</comment>
<dbReference type="GO" id="GO:0071555">
    <property type="term" value="P:cell wall organization"/>
    <property type="evidence" value="ECO:0007669"/>
    <property type="project" value="UniProtKB-KW"/>
</dbReference>
<evidence type="ECO:0000256" key="7">
    <source>
        <dbReference type="ARBA" id="ARBA00022729"/>
    </source>
</evidence>
<dbReference type="InterPro" id="IPR012338">
    <property type="entry name" value="Beta-lactam/transpept-like"/>
</dbReference>
<evidence type="ECO:0000256" key="9">
    <source>
        <dbReference type="ARBA" id="ARBA00022960"/>
    </source>
</evidence>
<evidence type="ECO:0000256" key="3">
    <source>
        <dbReference type="ARBA" id="ARBA00007164"/>
    </source>
</evidence>
<dbReference type="InterPro" id="IPR015956">
    <property type="entry name" value="Peniciliin-bd_prot_C_sf"/>
</dbReference>
<dbReference type="HOGENOM" id="CLU_027070_1_2_0"/>
<accession>E3H8W8</accession>
<dbReference type="InterPro" id="IPR012907">
    <property type="entry name" value="Peptidase_S11_C"/>
</dbReference>
<evidence type="ECO:0000256" key="10">
    <source>
        <dbReference type="ARBA" id="ARBA00022984"/>
    </source>
</evidence>
<dbReference type="Gene3D" id="3.40.710.10">
    <property type="entry name" value="DD-peptidase/beta-lactamase superfamily"/>
    <property type="match status" value="1"/>
</dbReference>
<evidence type="ECO:0000256" key="12">
    <source>
        <dbReference type="ARBA" id="ARBA00034000"/>
    </source>
</evidence>
<feature type="active site" description="Proton acceptor" evidence="13">
    <location>
        <position position="52"/>
    </location>
</feature>
<evidence type="ECO:0000313" key="18">
    <source>
        <dbReference type="Proteomes" id="UP000006875"/>
    </source>
</evidence>
<feature type="active site" description="Acyl-ester intermediate" evidence="13">
    <location>
        <position position="49"/>
    </location>
</feature>
<keyword evidence="5 17" id="KW-0121">Carboxypeptidase</keyword>
<dbReference type="GO" id="GO:0008360">
    <property type="term" value="P:regulation of cell shape"/>
    <property type="evidence" value="ECO:0007669"/>
    <property type="project" value="UniProtKB-KW"/>
</dbReference>
<evidence type="ECO:0000256" key="6">
    <source>
        <dbReference type="ARBA" id="ARBA00022670"/>
    </source>
</evidence>
<evidence type="ECO:0000256" key="8">
    <source>
        <dbReference type="ARBA" id="ARBA00022801"/>
    </source>
</evidence>
<dbReference type="SUPFAM" id="SSF69189">
    <property type="entry name" value="Penicillin-binding protein associated domain"/>
    <property type="match status" value="1"/>
</dbReference>
<dbReference type="GO" id="GO:0009002">
    <property type="term" value="F:serine-type D-Ala-D-Ala carboxypeptidase activity"/>
    <property type="evidence" value="ECO:0007669"/>
    <property type="project" value="UniProtKB-EC"/>
</dbReference>
<evidence type="ECO:0000256" key="14">
    <source>
        <dbReference type="PIRSR" id="PIRSR618044-2"/>
    </source>
</evidence>
<dbReference type="SMART" id="SM00936">
    <property type="entry name" value="PBP5_C"/>
    <property type="match status" value="1"/>
</dbReference>
<dbReference type="STRING" id="572544.Ilyop_1751"/>
<evidence type="ECO:0000256" key="5">
    <source>
        <dbReference type="ARBA" id="ARBA00022645"/>
    </source>
</evidence>
<dbReference type="UniPathway" id="UPA00219"/>
<dbReference type="EC" id="3.4.16.4" evidence="4"/>
<evidence type="ECO:0000256" key="4">
    <source>
        <dbReference type="ARBA" id="ARBA00012448"/>
    </source>
</evidence>
<comment type="catalytic activity">
    <reaction evidence="12">
        <text>Preferential cleavage: (Ac)2-L-Lys-D-Ala-|-D-Ala. Also transpeptidation of peptidyl-alanyl moieties that are N-acyl substituents of D-alanine.</text>
        <dbReference type="EC" id="3.4.16.4"/>
    </reaction>
</comment>
<dbReference type="Pfam" id="PF00768">
    <property type="entry name" value="Peptidase_S11"/>
    <property type="match status" value="1"/>
</dbReference>
<evidence type="ECO:0000256" key="11">
    <source>
        <dbReference type="ARBA" id="ARBA00023316"/>
    </source>
</evidence>
<keyword evidence="6" id="KW-0645">Protease</keyword>
<dbReference type="PRINTS" id="PR00725">
    <property type="entry name" value="DADACBPTASE1"/>
</dbReference>
<keyword evidence="7" id="KW-0732">Signal</keyword>
<dbReference type="Proteomes" id="UP000006875">
    <property type="component" value="Chromosome"/>
</dbReference>
<comment type="function">
    <text evidence="1">Removes C-terminal D-alanyl residues from sugar-peptide cell wall precursors.</text>
</comment>
<dbReference type="eggNOG" id="COG1686">
    <property type="taxonomic scope" value="Bacteria"/>
</dbReference>
<dbReference type="InterPro" id="IPR001967">
    <property type="entry name" value="Peptidase_S11_N"/>
</dbReference>